<dbReference type="InterPro" id="IPR010920">
    <property type="entry name" value="LSM_dom_sf"/>
</dbReference>
<keyword evidence="3" id="KW-1003">Cell membrane</keyword>
<evidence type="ECO:0000259" key="8">
    <source>
        <dbReference type="Pfam" id="PF00924"/>
    </source>
</evidence>
<dbReference type="InterPro" id="IPR045275">
    <property type="entry name" value="MscS_archaea/bacteria_type"/>
</dbReference>
<keyword evidence="6 7" id="KW-0472">Membrane</keyword>
<evidence type="ECO:0000313" key="11">
    <source>
        <dbReference type="Proteomes" id="UP001652395"/>
    </source>
</evidence>
<evidence type="ECO:0000256" key="7">
    <source>
        <dbReference type="SAM" id="Phobius"/>
    </source>
</evidence>
<feature type="transmembrane region" description="Helical" evidence="7">
    <location>
        <begin position="88"/>
        <end position="117"/>
    </location>
</feature>
<name>A0ABT2UZ16_9FIRM</name>
<evidence type="ECO:0000256" key="1">
    <source>
        <dbReference type="ARBA" id="ARBA00004651"/>
    </source>
</evidence>
<dbReference type="Proteomes" id="UP001652395">
    <property type="component" value="Unassembled WGS sequence"/>
</dbReference>
<sequence length="277" mass="30427">MLKIQIMDMLLPWLLKTGGKLLITVLIAVIGYKVIRAIRKGVGRSMEKAGLEVTLRKFLDALLYAVLIGLLVFMVAEELGIKSSSLVTIAGAVTLAMSLSLQNTMANFAGGVLVLFLKPFKAGDYIVTKDGEGTVESIGLVYTTLLTIENKRIVIPNSSISNSPITNSTGEEKKKLVLNIGIGYSADLKKAKEILRRLFEEHPAILKEDGILVVVDSLGESSVNLSVRGWTLTEEYWTARWELTEAVKLAFDEEGIEIPYNYLNVHLTEKQKQSGQA</sequence>
<dbReference type="InterPro" id="IPR008910">
    <property type="entry name" value="MSC_TM_helix"/>
</dbReference>
<comment type="subcellular location">
    <subcellularLocation>
        <location evidence="1">Cell membrane</location>
        <topology evidence="1">Multi-pass membrane protein</topology>
    </subcellularLocation>
</comment>
<keyword evidence="11" id="KW-1185">Reference proteome</keyword>
<dbReference type="Pfam" id="PF05552">
    <property type="entry name" value="MS_channel_1st_1"/>
    <property type="match status" value="1"/>
</dbReference>
<feature type="transmembrane region" description="Helical" evidence="7">
    <location>
        <begin position="58"/>
        <end position="76"/>
    </location>
</feature>
<keyword evidence="4 7" id="KW-0812">Transmembrane</keyword>
<dbReference type="Gene3D" id="1.10.287.1260">
    <property type="match status" value="1"/>
</dbReference>
<proteinExistence type="inferred from homology"/>
<organism evidence="10 11">
    <name type="scientific">Alitiscatomonas aceti</name>
    <dbReference type="NCBI Taxonomy" id="2981724"/>
    <lineage>
        <taxon>Bacteria</taxon>
        <taxon>Bacillati</taxon>
        <taxon>Bacillota</taxon>
        <taxon>Clostridia</taxon>
        <taxon>Lachnospirales</taxon>
        <taxon>Lachnospiraceae</taxon>
        <taxon>Alitiscatomonas</taxon>
    </lineage>
</organism>
<gene>
    <name evidence="10" type="ORF">OCV69_05580</name>
</gene>
<dbReference type="Gene3D" id="2.30.30.60">
    <property type="match status" value="1"/>
</dbReference>
<evidence type="ECO:0000256" key="3">
    <source>
        <dbReference type="ARBA" id="ARBA00022475"/>
    </source>
</evidence>
<protein>
    <submittedName>
        <fullName evidence="10">Mechanosensitive ion channel family protein</fullName>
    </submittedName>
</protein>
<evidence type="ECO:0000256" key="4">
    <source>
        <dbReference type="ARBA" id="ARBA00022692"/>
    </source>
</evidence>
<evidence type="ECO:0000259" key="9">
    <source>
        <dbReference type="Pfam" id="PF21082"/>
    </source>
</evidence>
<dbReference type="InterPro" id="IPR049278">
    <property type="entry name" value="MS_channel_C"/>
</dbReference>
<comment type="similarity">
    <text evidence="2">Belongs to the MscS (TC 1.A.23) family.</text>
</comment>
<dbReference type="SUPFAM" id="SSF82689">
    <property type="entry name" value="Mechanosensitive channel protein MscS (YggB), C-terminal domain"/>
    <property type="match status" value="1"/>
</dbReference>
<dbReference type="InterPro" id="IPR023408">
    <property type="entry name" value="MscS_beta-dom_sf"/>
</dbReference>
<dbReference type="Pfam" id="PF21082">
    <property type="entry name" value="MS_channel_3rd"/>
    <property type="match status" value="1"/>
</dbReference>
<dbReference type="InterPro" id="IPR011066">
    <property type="entry name" value="MscS_channel_C_sf"/>
</dbReference>
<dbReference type="EMBL" id="JAOQJF010000008">
    <property type="protein sequence ID" value="MCU6799401.1"/>
    <property type="molecule type" value="Genomic_DNA"/>
</dbReference>
<dbReference type="PANTHER" id="PTHR30221">
    <property type="entry name" value="SMALL-CONDUCTANCE MECHANOSENSITIVE CHANNEL"/>
    <property type="match status" value="1"/>
</dbReference>
<dbReference type="SUPFAM" id="SSF82861">
    <property type="entry name" value="Mechanosensitive channel protein MscS (YggB), transmembrane region"/>
    <property type="match status" value="1"/>
</dbReference>
<evidence type="ECO:0000256" key="6">
    <source>
        <dbReference type="ARBA" id="ARBA00023136"/>
    </source>
</evidence>
<reference evidence="10 11" key="1">
    <citation type="journal article" date="2021" name="ISME Commun">
        <title>Automated analysis of genomic sequences facilitates high-throughput and comprehensive description of bacteria.</title>
        <authorList>
            <person name="Hitch T.C.A."/>
        </authorList>
    </citation>
    <scope>NUCLEOTIDE SEQUENCE [LARGE SCALE GENOMIC DNA]</scope>
    <source>
        <strain evidence="11">f_CCE</strain>
    </source>
</reference>
<comment type="caution">
    <text evidence="10">The sequence shown here is derived from an EMBL/GenBank/DDBJ whole genome shotgun (WGS) entry which is preliminary data.</text>
</comment>
<dbReference type="RefSeq" id="WP_022274445.1">
    <property type="nucleotide sequence ID" value="NZ_JAOQJF010000008.1"/>
</dbReference>
<dbReference type="Pfam" id="PF00924">
    <property type="entry name" value="MS_channel_2nd"/>
    <property type="match status" value="1"/>
</dbReference>
<dbReference type="Gene3D" id="3.30.70.100">
    <property type="match status" value="1"/>
</dbReference>
<feature type="domain" description="Mechanosensitive ion channel MscS C-terminal" evidence="9">
    <location>
        <begin position="177"/>
        <end position="258"/>
    </location>
</feature>
<dbReference type="PANTHER" id="PTHR30221:SF1">
    <property type="entry name" value="SMALL-CONDUCTANCE MECHANOSENSITIVE CHANNEL"/>
    <property type="match status" value="1"/>
</dbReference>
<dbReference type="InterPro" id="IPR006685">
    <property type="entry name" value="MscS_channel_2nd"/>
</dbReference>
<evidence type="ECO:0000256" key="2">
    <source>
        <dbReference type="ARBA" id="ARBA00008017"/>
    </source>
</evidence>
<keyword evidence="5 7" id="KW-1133">Transmembrane helix</keyword>
<evidence type="ECO:0000256" key="5">
    <source>
        <dbReference type="ARBA" id="ARBA00022989"/>
    </source>
</evidence>
<evidence type="ECO:0000313" key="10">
    <source>
        <dbReference type="EMBL" id="MCU6799401.1"/>
    </source>
</evidence>
<feature type="domain" description="Mechanosensitive ion channel MscS" evidence="8">
    <location>
        <begin position="104"/>
        <end position="169"/>
    </location>
</feature>
<accession>A0ABT2UZ16</accession>
<feature type="transmembrane region" description="Helical" evidence="7">
    <location>
        <begin position="20"/>
        <end position="38"/>
    </location>
</feature>
<dbReference type="SUPFAM" id="SSF50182">
    <property type="entry name" value="Sm-like ribonucleoproteins"/>
    <property type="match status" value="1"/>
</dbReference>
<dbReference type="InterPro" id="IPR011014">
    <property type="entry name" value="MscS_channel_TM-2"/>
</dbReference>